<gene>
    <name evidence="2" type="ORF">NDK43_29555</name>
</gene>
<feature type="region of interest" description="Disordered" evidence="1">
    <location>
        <begin position="1"/>
        <end position="20"/>
    </location>
</feature>
<evidence type="ECO:0000256" key="1">
    <source>
        <dbReference type="SAM" id="MobiDB-lite"/>
    </source>
</evidence>
<dbReference type="EMBL" id="JAMQCR010000003">
    <property type="protein sequence ID" value="MCM2535675.1"/>
    <property type="molecule type" value="Genomic_DNA"/>
</dbReference>
<dbReference type="Proteomes" id="UP001523262">
    <property type="component" value="Unassembled WGS sequence"/>
</dbReference>
<organism evidence="2 3">
    <name type="scientific">Neobacillus pocheonensis</name>
    <dbReference type="NCBI Taxonomy" id="363869"/>
    <lineage>
        <taxon>Bacteria</taxon>
        <taxon>Bacillati</taxon>
        <taxon>Bacillota</taxon>
        <taxon>Bacilli</taxon>
        <taxon>Bacillales</taxon>
        <taxon>Bacillaceae</taxon>
        <taxon>Neobacillus</taxon>
    </lineage>
</organism>
<name>A0ABT0WJ37_9BACI</name>
<sequence length="53" mass="5756">MTKKVNKGSRNQNSPQPGMLMLNLPMSLLVATTVKEINTIEPRKVKSKTTSGG</sequence>
<proteinExistence type="predicted"/>
<evidence type="ECO:0000313" key="3">
    <source>
        <dbReference type="Proteomes" id="UP001523262"/>
    </source>
</evidence>
<evidence type="ECO:0000313" key="2">
    <source>
        <dbReference type="EMBL" id="MCM2535675.1"/>
    </source>
</evidence>
<protein>
    <submittedName>
        <fullName evidence="2">Uncharacterized protein</fullName>
    </submittedName>
</protein>
<reference evidence="2 3" key="1">
    <citation type="submission" date="2022-06" db="EMBL/GenBank/DDBJ databases">
        <authorList>
            <person name="Jeon C.O."/>
        </authorList>
    </citation>
    <scope>NUCLEOTIDE SEQUENCE [LARGE SCALE GENOMIC DNA]</scope>
    <source>
        <strain evidence="2 3">KCTC 13943</strain>
    </source>
</reference>
<comment type="caution">
    <text evidence="2">The sequence shown here is derived from an EMBL/GenBank/DDBJ whole genome shotgun (WGS) entry which is preliminary data.</text>
</comment>
<accession>A0ABT0WJ37</accession>
<keyword evidence="3" id="KW-1185">Reference proteome</keyword>